<evidence type="ECO:0000256" key="5">
    <source>
        <dbReference type="ARBA" id="ARBA00022989"/>
    </source>
</evidence>
<dbReference type="PIRSF" id="PIRSF017209">
    <property type="entry name" value="Memb_At2g17000_prd"/>
    <property type="match status" value="1"/>
</dbReference>
<reference evidence="11 13" key="1">
    <citation type="journal article" date="2008" name="Science">
        <title>The Physcomitrella genome reveals evolutionary insights into the conquest of land by plants.</title>
        <authorList>
            <person name="Rensing S."/>
            <person name="Lang D."/>
            <person name="Zimmer A."/>
            <person name="Terry A."/>
            <person name="Salamov A."/>
            <person name="Shapiro H."/>
            <person name="Nishiyama T."/>
            <person name="Perroud P.-F."/>
            <person name="Lindquist E."/>
            <person name="Kamisugi Y."/>
            <person name="Tanahashi T."/>
            <person name="Sakakibara K."/>
            <person name="Fujita T."/>
            <person name="Oishi K."/>
            <person name="Shin-I T."/>
            <person name="Kuroki Y."/>
            <person name="Toyoda A."/>
            <person name="Suzuki Y."/>
            <person name="Hashimoto A."/>
            <person name="Yamaguchi K."/>
            <person name="Sugano A."/>
            <person name="Kohara Y."/>
            <person name="Fujiyama A."/>
            <person name="Anterola A."/>
            <person name="Aoki S."/>
            <person name="Ashton N."/>
            <person name="Barbazuk W.B."/>
            <person name="Barker E."/>
            <person name="Bennetzen J."/>
            <person name="Bezanilla M."/>
            <person name="Blankenship R."/>
            <person name="Cho S.H."/>
            <person name="Dutcher S."/>
            <person name="Estelle M."/>
            <person name="Fawcett J.A."/>
            <person name="Gundlach H."/>
            <person name="Hanada K."/>
            <person name="Heyl A."/>
            <person name="Hicks K.A."/>
            <person name="Hugh J."/>
            <person name="Lohr M."/>
            <person name="Mayer K."/>
            <person name="Melkozernov A."/>
            <person name="Murata T."/>
            <person name="Nelson D."/>
            <person name="Pils B."/>
            <person name="Prigge M."/>
            <person name="Reiss B."/>
            <person name="Renner T."/>
            <person name="Rombauts S."/>
            <person name="Rushton P."/>
            <person name="Sanderfoot A."/>
            <person name="Schween G."/>
            <person name="Shiu S.-H."/>
            <person name="Stueber K."/>
            <person name="Theodoulou F.L."/>
            <person name="Tu H."/>
            <person name="Van de Peer Y."/>
            <person name="Verrier P.J."/>
            <person name="Waters E."/>
            <person name="Wood A."/>
            <person name="Yang L."/>
            <person name="Cove D."/>
            <person name="Cuming A."/>
            <person name="Hasebe M."/>
            <person name="Lucas S."/>
            <person name="Mishler D.B."/>
            <person name="Reski R."/>
            <person name="Grigoriev I."/>
            <person name="Quatrano R.S."/>
            <person name="Boore J.L."/>
        </authorList>
    </citation>
    <scope>NUCLEOTIDE SEQUENCE [LARGE SCALE GENOMIC DNA]</scope>
    <source>
        <strain evidence="12 13">cv. Gransden 2004</strain>
    </source>
</reference>
<comment type="subcellular location">
    <subcellularLocation>
        <location evidence="1">Membrane</location>
        <topology evidence="1">Multi-pass membrane protein</topology>
    </subcellularLocation>
</comment>
<evidence type="ECO:0000256" key="9">
    <source>
        <dbReference type="SAM" id="Phobius"/>
    </source>
</evidence>
<sequence>MDNISLLNQELAPGATVQRRWRTRSLDMGHGSSCKQGLESSDGSLWQNPVKETAIDVDPCNVASRYKSSTLPNLSETQMYSQSESDLSKDNSAMSSMRRFSAVDSDSSNSSHRDLPPFLTRLPSNGDHHYIAHAASENPALSSVSGGGLSAAVGGRCASRGRGEDTGSLRHRRITSSHSSQLHSFRDEELVTKSSAVPCSHYNRAKSRFSEPRKSVAEKGAGDGSIRKSGVLRSGQLGSQQLNSGNLWSGQLRSQKLKSGMLPGLGRVREEEDDPFKDVDLPDRPKFQKKRSWVWFLEVIAFFILLAGVICSRVLSQARNLTLWGLLLWKWILLALVVVCGRLVSGWVTRALVCLLEINFLARRRVLYFVYALRHGVRNCIWLASVLMAWNFMFDSKAQASSKKLVYVTKVLQCFLLAAVLFIIKVFLVKVLASSFHVGIYFERIRDSLFNQHILEVLSGPPVVELERMRDDDEKLMEEVAMLKEAGAMAPGLTGLPGISEGSETSRGEITFRQSRTGVRVEVEPGSGITVQHLHKLNRQNVSAFNMKRLINMVRSKGVSTFGQGLDENAQEDGEMDTEIRSEWQAIAVAKEIFANVARPDTSYITEDDLMRFMQEEDAIRALAVFEGAMETGMITKIALKAWVVNVYQERRALALSLSDTKTAVNKLHRMIDCLLFVIVVVIWLIILDVATRQLLIFVSSQLLLVVFIFGNTLKTVFEAIVFVFVYHPFDVGDRCVIDGTMYVVEEMNILTTVFLGDFGAKVWYPNSVLAIKPITNYYRSPDMTDMFEFYIAATTPAERIGRLKEAIGRYISSQSLHWKETFTLNCMDCSPETRRLKLVLGLTHTMNYQNFGEKTSRRSELMLEMKRLFEDLQVDYHLPPQEVQLKSVDGSSINLSRQL</sequence>
<reference evidence="11 13" key="2">
    <citation type="journal article" date="2018" name="Plant J.">
        <title>The Physcomitrella patens chromosome-scale assembly reveals moss genome structure and evolution.</title>
        <authorList>
            <person name="Lang D."/>
            <person name="Ullrich K.K."/>
            <person name="Murat F."/>
            <person name="Fuchs J."/>
            <person name="Jenkins J."/>
            <person name="Haas F.B."/>
            <person name="Piednoel M."/>
            <person name="Gundlach H."/>
            <person name="Van Bel M."/>
            <person name="Meyberg R."/>
            <person name="Vives C."/>
            <person name="Morata J."/>
            <person name="Symeonidi A."/>
            <person name="Hiss M."/>
            <person name="Muchero W."/>
            <person name="Kamisugi Y."/>
            <person name="Saleh O."/>
            <person name="Blanc G."/>
            <person name="Decker E.L."/>
            <person name="van Gessel N."/>
            <person name="Grimwood J."/>
            <person name="Hayes R.D."/>
            <person name="Graham S.W."/>
            <person name="Gunter L.E."/>
            <person name="McDaniel S.F."/>
            <person name="Hoernstein S.N.W."/>
            <person name="Larsson A."/>
            <person name="Li F.W."/>
            <person name="Perroud P.F."/>
            <person name="Phillips J."/>
            <person name="Ranjan P."/>
            <person name="Rokshar D.S."/>
            <person name="Rothfels C.J."/>
            <person name="Schneider L."/>
            <person name="Shu S."/>
            <person name="Stevenson D.W."/>
            <person name="Thummler F."/>
            <person name="Tillich M."/>
            <person name="Villarreal Aguilar J.C."/>
            <person name="Widiez T."/>
            <person name="Wong G.K."/>
            <person name="Wymore A."/>
            <person name="Zhang Y."/>
            <person name="Zimmer A.D."/>
            <person name="Quatrano R.S."/>
            <person name="Mayer K.F.X."/>
            <person name="Goodstein D."/>
            <person name="Casacuberta J.M."/>
            <person name="Vandepoele K."/>
            <person name="Reski R."/>
            <person name="Cuming A.C."/>
            <person name="Tuskan G.A."/>
            <person name="Maumus F."/>
            <person name="Salse J."/>
            <person name="Schmutz J."/>
            <person name="Rensing S.A."/>
        </authorList>
    </citation>
    <scope>NUCLEOTIDE SEQUENCE [LARGE SCALE GENOMIC DNA]</scope>
    <source>
        <strain evidence="12 13">cv. Gransden 2004</strain>
    </source>
</reference>
<evidence type="ECO:0000256" key="1">
    <source>
        <dbReference type="ARBA" id="ARBA00004141"/>
    </source>
</evidence>
<feature type="domain" description="Mechanosensitive ion channel MscS" evidence="10">
    <location>
        <begin position="722"/>
        <end position="779"/>
    </location>
</feature>
<evidence type="ECO:0000256" key="3">
    <source>
        <dbReference type="ARBA" id="ARBA00022448"/>
    </source>
</evidence>
<protein>
    <recommendedName>
        <fullName evidence="7">Mechanosensitive ion channel protein</fullName>
    </recommendedName>
</protein>
<feature type="transmembrane region" description="Helical" evidence="9">
    <location>
        <begin position="405"/>
        <end position="428"/>
    </location>
</feature>
<evidence type="ECO:0000313" key="13">
    <source>
        <dbReference type="Proteomes" id="UP000006727"/>
    </source>
</evidence>
<dbReference type="PANTHER" id="PTHR31618">
    <property type="entry name" value="MECHANOSENSITIVE ION CHANNEL PROTEIN 5"/>
    <property type="match status" value="1"/>
</dbReference>
<dbReference type="GO" id="GO:0008381">
    <property type="term" value="F:mechanosensitive monoatomic ion channel activity"/>
    <property type="evidence" value="ECO:0000318"/>
    <property type="project" value="GO_Central"/>
</dbReference>
<dbReference type="InterPro" id="IPR023408">
    <property type="entry name" value="MscS_beta-dom_sf"/>
</dbReference>
<evidence type="ECO:0000256" key="7">
    <source>
        <dbReference type="PIRNR" id="PIRNR017209"/>
    </source>
</evidence>
<evidence type="ECO:0000259" key="10">
    <source>
        <dbReference type="Pfam" id="PF00924"/>
    </source>
</evidence>
<dbReference type="EMBL" id="ABEU02000001">
    <property type="protein sequence ID" value="PNR62067.1"/>
    <property type="molecule type" value="Genomic_DNA"/>
</dbReference>
<dbReference type="PANTHER" id="PTHR31618:SF1">
    <property type="entry name" value="EF-HAND DOMAIN-CONTAINING PROTEIN"/>
    <property type="match status" value="1"/>
</dbReference>
<feature type="region of interest" description="Disordered" evidence="8">
    <location>
        <begin position="74"/>
        <end position="93"/>
    </location>
</feature>
<dbReference type="RefSeq" id="XP_024388637.1">
    <property type="nucleotide sequence ID" value="XM_024532869.2"/>
</dbReference>
<dbReference type="GeneID" id="112288572"/>
<proteinExistence type="inferred from homology"/>
<dbReference type="SUPFAM" id="SSF50182">
    <property type="entry name" value="Sm-like ribonucleoproteins"/>
    <property type="match status" value="1"/>
</dbReference>
<dbReference type="EnsemblPlants" id="Pp3c1_10620V3.1">
    <property type="protein sequence ID" value="Pp3c1_10620V3.1"/>
    <property type="gene ID" value="Pp3c1_10620"/>
</dbReference>
<dbReference type="STRING" id="3218.A0A2K1L7R4"/>
<feature type="transmembrane region" description="Helical" evidence="9">
    <location>
        <begin position="668"/>
        <end position="691"/>
    </location>
</feature>
<keyword evidence="6 7" id="KW-0472">Membrane</keyword>
<dbReference type="Gramene" id="Pp3c1_10620V3.1">
    <property type="protein sequence ID" value="Pp3c1_10620V3.1"/>
    <property type="gene ID" value="Pp3c1_10620"/>
</dbReference>
<dbReference type="InterPro" id="IPR016688">
    <property type="entry name" value="MscS-like_plants/fungi"/>
</dbReference>
<dbReference type="FunFam" id="2.30.30.60:FF:000003">
    <property type="entry name" value="Predicted mechanosensitive ion channel"/>
    <property type="match status" value="1"/>
</dbReference>
<dbReference type="GO" id="GO:0050982">
    <property type="term" value="P:detection of mechanical stimulus"/>
    <property type="evidence" value="ECO:0007669"/>
    <property type="project" value="UniProtKB-ARBA"/>
</dbReference>
<keyword evidence="4 9" id="KW-0812">Transmembrane</keyword>
<organism evidence="11">
    <name type="scientific">Physcomitrium patens</name>
    <name type="common">Spreading-leaved earth moss</name>
    <name type="synonym">Physcomitrella patens</name>
    <dbReference type="NCBI Taxonomy" id="3218"/>
    <lineage>
        <taxon>Eukaryota</taxon>
        <taxon>Viridiplantae</taxon>
        <taxon>Streptophyta</taxon>
        <taxon>Embryophyta</taxon>
        <taxon>Bryophyta</taxon>
        <taxon>Bryophytina</taxon>
        <taxon>Bryopsida</taxon>
        <taxon>Funariidae</taxon>
        <taxon>Funariales</taxon>
        <taxon>Funariaceae</taxon>
        <taxon>Physcomitrium</taxon>
    </lineage>
</organism>
<name>A0A2K1L7R4_PHYPA</name>
<feature type="transmembrane region" description="Helical" evidence="9">
    <location>
        <begin position="368"/>
        <end position="393"/>
    </location>
</feature>
<evidence type="ECO:0000313" key="11">
    <source>
        <dbReference type="EMBL" id="PNR62067.1"/>
    </source>
</evidence>
<dbReference type="GO" id="GO:0005886">
    <property type="term" value="C:plasma membrane"/>
    <property type="evidence" value="ECO:0000318"/>
    <property type="project" value="GO_Central"/>
</dbReference>
<dbReference type="OrthoDB" id="544685at2759"/>
<dbReference type="InterPro" id="IPR010920">
    <property type="entry name" value="LSM_dom_sf"/>
</dbReference>
<dbReference type="AlphaFoldDB" id="A0A2K1L7R4"/>
<dbReference type="Gene3D" id="2.30.30.60">
    <property type="match status" value="1"/>
</dbReference>
<feature type="region of interest" description="Disordered" evidence="8">
    <location>
        <begin position="155"/>
        <end position="189"/>
    </location>
</feature>
<dbReference type="Gramene" id="Pp3c1_10620V3.2">
    <property type="protein sequence ID" value="Pp3c1_10620V3.2"/>
    <property type="gene ID" value="Pp3c1_10620"/>
</dbReference>
<keyword evidence="3" id="KW-0813">Transport</keyword>
<dbReference type="Pfam" id="PF00924">
    <property type="entry name" value="MS_channel_2nd"/>
    <property type="match status" value="1"/>
</dbReference>
<evidence type="ECO:0000313" key="12">
    <source>
        <dbReference type="EnsemblPlants" id="Pp3c1_10620V3.1"/>
    </source>
</evidence>
<comment type="similarity">
    <text evidence="2 7">Belongs to the MscS (TC 1.A.23) family.</text>
</comment>
<gene>
    <name evidence="12" type="primary">LOC112288572</name>
    <name evidence="11" type="ORF">PHYPA_000491</name>
</gene>
<evidence type="ECO:0000256" key="2">
    <source>
        <dbReference type="ARBA" id="ARBA00008017"/>
    </source>
</evidence>
<feature type="transmembrane region" description="Helical" evidence="9">
    <location>
        <begin position="327"/>
        <end position="348"/>
    </location>
</feature>
<feature type="transmembrane region" description="Helical" evidence="9">
    <location>
        <begin position="703"/>
        <end position="727"/>
    </location>
</feature>
<dbReference type="FunCoup" id="A0A2K1L7R4">
    <property type="interactions" value="473"/>
</dbReference>
<dbReference type="EnsemblPlants" id="Pp3c1_10620V3.2">
    <property type="protein sequence ID" value="Pp3c1_10620V3.2"/>
    <property type="gene ID" value="Pp3c1_10620"/>
</dbReference>
<dbReference type="InterPro" id="IPR006685">
    <property type="entry name" value="MscS_channel_2nd"/>
</dbReference>
<dbReference type="PaxDb" id="3218-PP1S139_64V6.1"/>
<evidence type="ECO:0000256" key="8">
    <source>
        <dbReference type="SAM" id="MobiDB-lite"/>
    </source>
</evidence>
<dbReference type="Proteomes" id="UP000006727">
    <property type="component" value="Chromosome 1"/>
</dbReference>
<feature type="transmembrane region" description="Helical" evidence="9">
    <location>
        <begin position="293"/>
        <end position="315"/>
    </location>
</feature>
<dbReference type="KEGG" id="ppp:112288572"/>
<accession>A0A2K1L7R4</accession>
<keyword evidence="5 9" id="KW-1133">Transmembrane helix</keyword>
<feature type="compositionally biased region" description="Basic and acidic residues" evidence="8">
    <location>
        <begin position="208"/>
        <end position="221"/>
    </location>
</feature>
<reference evidence="12" key="3">
    <citation type="submission" date="2020-12" db="UniProtKB">
        <authorList>
            <consortium name="EnsemblPlants"/>
        </authorList>
    </citation>
    <scope>IDENTIFICATION</scope>
</reference>
<evidence type="ECO:0000256" key="4">
    <source>
        <dbReference type="ARBA" id="ARBA00022692"/>
    </source>
</evidence>
<dbReference type="RefSeq" id="XP_024388647.1">
    <property type="nucleotide sequence ID" value="XM_024532879.2"/>
</dbReference>
<dbReference type="GO" id="GO:0006820">
    <property type="term" value="P:monoatomic anion transport"/>
    <property type="evidence" value="ECO:0000318"/>
    <property type="project" value="GO_Central"/>
</dbReference>
<feature type="region of interest" description="Disordered" evidence="8">
    <location>
        <begin position="207"/>
        <end position="230"/>
    </location>
</feature>
<evidence type="ECO:0000256" key="6">
    <source>
        <dbReference type="ARBA" id="ARBA00023136"/>
    </source>
</evidence>
<keyword evidence="13" id="KW-1185">Reference proteome</keyword>